<dbReference type="Proteomes" id="UP000010119">
    <property type="component" value="Unassembled WGS sequence"/>
</dbReference>
<accession>D7V0G9</accession>
<organism evidence="1 2">
    <name type="scientific">Listeria grayi DSM 20601</name>
    <dbReference type="NCBI Taxonomy" id="525367"/>
    <lineage>
        <taxon>Bacteria</taxon>
        <taxon>Bacillati</taxon>
        <taxon>Bacillota</taxon>
        <taxon>Bacilli</taxon>
        <taxon>Bacillales</taxon>
        <taxon>Listeriaceae</taxon>
        <taxon>Listeria</taxon>
    </lineage>
</organism>
<keyword evidence="2" id="KW-1185">Reference proteome</keyword>
<sequence length="44" mass="5239">MKLIKYKSLLLFLFVFYFCMGASKFAQVLWFDKTGNLVNYSLSY</sequence>
<evidence type="ECO:0000313" key="2">
    <source>
        <dbReference type="Proteomes" id="UP000010119"/>
    </source>
</evidence>
<dbReference type="HOGENOM" id="CLU_3218200_0_0_9"/>
<evidence type="ECO:0000313" key="1">
    <source>
        <dbReference type="EMBL" id="EFI83062.1"/>
    </source>
</evidence>
<dbReference type="EMBL" id="ACCR02000005">
    <property type="protein sequence ID" value="EFI83062.1"/>
    <property type="molecule type" value="Genomic_DNA"/>
</dbReference>
<dbReference type="AlphaFoldDB" id="D7V0G9"/>
<gene>
    <name evidence="1" type="ORF">HMPREF0556_11747</name>
</gene>
<proteinExistence type="predicted"/>
<protein>
    <submittedName>
        <fullName evidence="1">Uncharacterized protein</fullName>
    </submittedName>
</protein>
<dbReference type="STRING" id="525367.HMPREF0556_11747"/>
<name>D7V0G9_LISGR</name>
<reference evidence="1" key="1">
    <citation type="submission" date="2010-06" db="EMBL/GenBank/DDBJ databases">
        <authorList>
            <person name="Muzny D."/>
            <person name="Qin X."/>
            <person name="Buhay C."/>
            <person name="Dugan-Rocha S."/>
            <person name="Ding Y."/>
            <person name="Chen G."/>
            <person name="Hawes A."/>
            <person name="Holder M."/>
            <person name="Jhangiani S."/>
            <person name="Johnson A."/>
            <person name="Khan Z."/>
            <person name="Li Z."/>
            <person name="Liu W."/>
            <person name="Liu X."/>
            <person name="Perez L."/>
            <person name="Shen H."/>
            <person name="Wang Q."/>
            <person name="Watt J."/>
            <person name="Xi L."/>
            <person name="Xin Y."/>
            <person name="Zhou J."/>
            <person name="Deng J."/>
            <person name="Jiang H."/>
            <person name="Liu Y."/>
            <person name="Qu J."/>
            <person name="Song X.-Z."/>
            <person name="Zhang L."/>
            <person name="Villasana D."/>
            <person name="Johnson A."/>
            <person name="Liu J."/>
            <person name="Liyanage D."/>
            <person name="Lorensuhewa L."/>
            <person name="Robinson T."/>
            <person name="Song A."/>
            <person name="Song B.-B."/>
            <person name="Dinh H."/>
            <person name="Thornton R."/>
            <person name="Coyle M."/>
            <person name="Francisco L."/>
            <person name="Jackson L."/>
            <person name="Javaid M."/>
            <person name="Korchina V."/>
            <person name="Kovar C."/>
            <person name="Mata R."/>
            <person name="Mathew T."/>
            <person name="Ngo R."/>
            <person name="Nguyen L."/>
            <person name="Nguyen N."/>
            <person name="Okwuonu G."/>
            <person name="Ongeri F."/>
            <person name="Pham C."/>
            <person name="Simmons D."/>
            <person name="Wilczek-Boney K."/>
            <person name="Hale W."/>
            <person name="Jakkamsetti A."/>
            <person name="Pham P."/>
            <person name="Ruth R."/>
            <person name="San Lucas F."/>
            <person name="Warren J."/>
            <person name="Zhang J."/>
            <person name="Zhao Z."/>
            <person name="Zhou C."/>
            <person name="Zhu D."/>
            <person name="Lee S."/>
            <person name="Bess C."/>
            <person name="Blankenburg K."/>
            <person name="Forbes L."/>
            <person name="Fu Q."/>
            <person name="Gubbala S."/>
            <person name="Hirani K."/>
            <person name="Jayaseelan J.C."/>
            <person name="Lara F."/>
            <person name="Munidasa M."/>
            <person name="Palculict T."/>
            <person name="Patil S."/>
            <person name="Pu L.-L."/>
            <person name="Saada N."/>
            <person name="Tang L."/>
            <person name="Weissenberger G."/>
            <person name="Zhu Y."/>
            <person name="Hemphill L."/>
            <person name="Shang Y."/>
            <person name="Youmans B."/>
            <person name="Ayvaz T."/>
            <person name="Ross M."/>
            <person name="Santibanez J."/>
            <person name="Aqrawi P."/>
            <person name="Gross S."/>
            <person name="Joshi V."/>
            <person name="Fowler G."/>
            <person name="Nazareth L."/>
            <person name="Reid J."/>
            <person name="Worley K."/>
            <person name="Petrosino J."/>
            <person name="Highlander S."/>
            <person name="Gibbs R."/>
        </authorList>
    </citation>
    <scope>NUCLEOTIDE SEQUENCE [LARGE SCALE GENOMIC DNA]</scope>
    <source>
        <strain evidence="1">DSM 20601</strain>
    </source>
</reference>
<comment type="caution">
    <text evidence="1">The sequence shown here is derived from an EMBL/GenBank/DDBJ whole genome shotgun (WGS) entry which is preliminary data.</text>
</comment>